<comment type="similarity">
    <text evidence="3">Belongs to the 3-hydroxybenzoate 6-hydroxylase family.</text>
</comment>
<gene>
    <name evidence="5" type="ORF">FRX31_025954</name>
</gene>
<evidence type="ECO:0000259" key="4">
    <source>
        <dbReference type="Pfam" id="PF01494"/>
    </source>
</evidence>
<comment type="caution">
    <text evidence="5">The sequence shown here is derived from an EMBL/GenBank/DDBJ whole genome shotgun (WGS) entry which is preliminary data.</text>
</comment>
<evidence type="ECO:0000313" key="6">
    <source>
        <dbReference type="Proteomes" id="UP000554482"/>
    </source>
</evidence>
<keyword evidence="1" id="KW-0560">Oxidoreductase</keyword>
<dbReference type="Pfam" id="PF01494">
    <property type="entry name" value="FAD_binding_3"/>
    <property type="match status" value="1"/>
</dbReference>
<reference evidence="5 6" key="1">
    <citation type="submission" date="2020-06" db="EMBL/GenBank/DDBJ databases">
        <title>Transcriptomic and genomic resources for Thalictrum thalictroides and T. hernandezii: Facilitating candidate gene discovery in an emerging model plant lineage.</title>
        <authorList>
            <person name="Arias T."/>
            <person name="Riano-Pachon D.M."/>
            <person name="Di Stilio V.S."/>
        </authorList>
    </citation>
    <scope>NUCLEOTIDE SEQUENCE [LARGE SCALE GENOMIC DNA]</scope>
    <source>
        <strain evidence="6">cv. WT478/WT964</strain>
        <tissue evidence="5">Leaves</tissue>
    </source>
</reference>
<dbReference type="EMBL" id="JABWDY010032096">
    <property type="protein sequence ID" value="KAF5184458.1"/>
    <property type="molecule type" value="Genomic_DNA"/>
</dbReference>
<dbReference type="InterPro" id="IPR015422">
    <property type="entry name" value="PyrdxlP-dep_Trfase_small"/>
</dbReference>
<dbReference type="InterPro" id="IPR036188">
    <property type="entry name" value="FAD/NAD-bd_sf"/>
</dbReference>
<evidence type="ECO:0000256" key="3">
    <source>
        <dbReference type="ARBA" id="ARBA00024018"/>
    </source>
</evidence>
<dbReference type="PANTHER" id="PTHR45934">
    <property type="entry name" value="FAD/NAD(P)-BINDING OXIDOREDUCTASE FAMILY PROTEIN"/>
    <property type="match status" value="1"/>
</dbReference>
<dbReference type="GO" id="GO:0071949">
    <property type="term" value="F:FAD binding"/>
    <property type="evidence" value="ECO:0007669"/>
    <property type="project" value="InterPro"/>
</dbReference>
<protein>
    <submittedName>
        <fullName evidence="5">Monooxygenase</fullName>
    </submittedName>
</protein>
<dbReference type="AlphaFoldDB" id="A0A7J6VIS0"/>
<evidence type="ECO:0000313" key="5">
    <source>
        <dbReference type="EMBL" id="KAF5184458.1"/>
    </source>
</evidence>
<dbReference type="PRINTS" id="PR00420">
    <property type="entry name" value="RNGMNOXGNASE"/>
</dbReference>
<dbReference type="Gene3D" id="3.90.1150.10">
    <property type="entry name" value="Aspartate Aminotransferase, domain 1"/>
    <property type="match status" value="1"/>
</dbReference>
<proteinExistence type="inferred from homology"/>
<evidence type="ECO:0000256" key="2">
    <source>
        <dbReference type="ARBA" id="ARBA00023033"/>
    </source>
</evidence>
<sequence length="591" mass="63710">MEIREDIVIVGGGIAGLATALALNRMGIPSLVLEKSNELRTTGTAITLAQNALQPLDVLGVLHKLKLIYTPIQKGNITNVANGTVQEVFYVGEDRNMSGPLPVHRKVLLEAIAEELPVDAIRFSSKLSSIETVKHDGASSVVLTLEDGTIIKAKIVIGCDGVNSVVARQLGLKAPTHSGRVATRGLSVFPQGHGLKHEVYQFIDGDKRVGMVPLNEKELYWFAIVPNEDDDMTRKSPESILKSVLDSVADFPPVVSNVVQHSDLAALTLAPLKFRVPWDLFLNDVYKDNITVAGDAMHPMTPDLAQGGCSSLEDAIVLARHIGNSFALTGKIDSSALKGYAKERRGRAAILITMSYLSALALKRIGIQSLATFQPQVQQCSTITLSKCLVDRLLNDGAHSVVARWLGLLDPIHSGRYDVRGLTVFPEGNGLKHEVQQSVGGSIRTGFASLNDKELYASIGSQFSILHPIKNASLVLEKSNELRTTDAALTLAPNALLALDVLGVSHKLKLIYTPSKIIIRVNVTNVASGTVQEVSYVGKDSTFGSNPLASTVGIASLEVIREEGLAKRSDQMGQEFRHLLGKIQLKFPDII</sequence>
<dbReference type="GO" id="GO:0004497">
    <property type="term" value="F:monooxygenase activity"/>
    <property type="evidence" value="ECO:0007669"/>
    <property type="project" value="UniProtKB-KW"/>
</dbReference>
<dbReference type="PANTHER" id="PTHR45934:SF1">
    <property type="entry name" value="OS04G0423100 PROTEIN"/>
    <property type="match status" value="1"/>
</dbReference>
<dbReference type="SUPFAM" id="SSF53383">
    <property type="entry name" value="PLP-dependent transferases"/>
    <property type="match status" value="1"/>
</dbReference>
<dbReference type="OrthoDB" id="1878542at2759"/>
<organism evidence="5 6">
    <name type="scientific">Thalictrum thalictroides</name>
    <name type="common">Rue-anemone</name>
    <name type="synonym">Anemone thalictroides</name>
    <dbReference type="NCBI Taxonomy" id="46969"/>
    <lineage>
        <taxon>Eukaryota</taxon>
        <taxon>Viridiplantae</taxon>
        <taxon>Streptophyta</taxon>
        <taxon>Embryophyta</taxon>
        <taxon>Tracheophyta</taxon>
        <taxon>Spermatophyta</taxon>
        <taxon>Magnoliopsida</taxon>
        <taxon>Ranunculales</taxon>
        <taxon>Ranunculaceae</taxon>
        <taxon>Thalictroideae</taxon>
        <taxon>Thalictrum</taxon>
    </lineage>
</organism>
<name>A0A7J6VIS0_THATH</name>
<keyword evidence="6" id="KW-1185">Reference proteome</keyword>
<keyword evidence="2 5" id="KW-0503">Monooxygenase</keyword>
<dbReference type="Proteomes" id="UP000554482">
    <property type="component" value="Unassembled WGS sequence"/>
</dbReference>
<feature type="domain" description="FAD-binding" evidence="4">
    <location>
        <begin position="6"/>
        <end position="351"/>
    </location>
</feature>
<dbReference type="SUPFAM" id="SSF51905">
    <property type="entry name" value="FAD/NAD(P)-binding domain"/>
    <property type="match status" value="1"/>
</dbReference>
<accession>A0A7J6VIS0</accession>
<dbReference type="InterPro" id="IPR044560">
    <property type="entry name" value="MOase"/>
</dbReference>
<dbReference type="InterPro" id="IPR015424">
    <property type="entry name" value="PyrdxlP-dep_Trfase"/>
</dbReference>
<dbReference type="InterPro" id="IPR002938">
    <property type="entry name" value="FAD-bd"/>
</dbReference>
<evidence type="ECO:0000256" key="1">
    <source>
        <dbReference type="ARBA" id="ARBA00023002"/>
    </source>
</evidence>
<dbReference type="Gene3D" id="3.50.50.60">
    <property type="entry name" value="FAD/NAD(P)-binding domain"/>
    <property type="match status" value="1"/>
</dbReference>